<reference evidence="2 3" key="1">
    <citation type="submission" date="2014-09" db="EMBL/GenBank/DDBJ databases">
        <authorList>
            <person name="McGinnis J.M."/>
            <person name="Wolfgang W.J."/>
        </authorList>
    </citation>
    <scope>NUCLEOTIDE SEQUENCE [LARGE SCALE GENOMIC DNA]</scope>
    <source>
        <strain evidence="2 3">HAMBI 3106</strain>
    </source>
</reference>
<organism evidence="2 3">
    <name type="scientific">Paracoccus sphaerophysae</name>
    <dbReference type="NCBI Taxonomy" id="690417"/>
    <lineage>
        <taxon>Bacteria</taxon>
        <taxon>Pseudomonadati</taxon>
        <taxon>Pseudomonadota</taxon>
        <taxon>Alphaproteobacteria</taxon>
        <taxon>Rhodobacterales</taxon>
        <taxon>Paracoccaceae</taxon>
        <taxon>Paracoccus</taxon>
    </lineage>
</organism>
<dbReference type="Proteomes" id="UP000029917">
    <property type="component" value="Unassembled WGS sequence"/>
</dbReference>
<comment type="caution">
    <text evidence="2">The sequence shown here is derived from an EMBL/GenBank/DDBJ whole genome shotgun (WGS) entry which is preliminary data.</text>
</comment>
<reference evidence="2 3" key="2">
    <citation type="submission" date="2014-10" db="EMBL/GenBank/DDBJ databases">
        <title>Paracoccus sanguinis sp. nov., isolated from clinical specimens of New York State patients.</title>
        <authorList>
            <person name="Mingle L.A."/>
            <person name="Cole J.A."/>
            <person name="Lapierre P."/>
            <person name="Musser K.A."/>
        </authorList>
    </citation>
    <scope>NUCLEOTIDE SEQUENCE [LARGE SCALE GENOMIC DNA]</scope>
    <source>
        <strain evidence="2 3">HAMBI 3106</strain>
    </source>
</reference>
<dbReference type="AlphaFoldDB" id="A0A099FEA4"/>
<evidence type="ECO:0000256" key="1">
    <source>
        <dbReference type="SAM" id="Phobius"/>
    </source>
</evidence>
<gene>
    <name evidence="2" type="ORF">IC63_03430</name>
</gene>
<keyword evidence="1" id="KW-0472">Membrane</keyword>
<feature type="transmembrane region" description="Helical" evidence="1">
    <location>
        <begin position="56"/>
        <end position="80"/>
    </location>
</feature>
<dbReference type="PROSITE" id="PS51257">
    <property type="entry name" value="PROKAR_LIPOPROTEIN"/>
    <property type="match status" value="1"/>
</dbReference>
<keyword evidence="1" id="KW-0812">Transmembrane</keyword>
<evidence type="ECO:0000313" key="2">
    <source>
        <dbReference type="EMBL" id="KGJ08869.1"/>
    </source>
</evidence>
<keyword evidence="3" id="KW-1185">Reference proteome</keyword>
<evidence type="ECO:0000313" key="3">
    <source>
        <dbReference type="Proteomes" id="UP000029917"/>
    </source>
</evidence>
<protein>
    <submittedName>
        <fullName evidence="2">Uncharacterized protein</fullName>
    </submittedName>
</protein>
<name>A0A099FEA4_9RHOB</name>
<proteinExistence type="predicted"/>
<sequence>MFALRTGDGTAARAAESQVHLAQAVVTFTLACQAVSSGTPRAGELVPSHAPLFRGLAWIAALSLAGVVATGVVPALPRWFGLAEPLFLGATLAWFALLAAGLASVP</sequence>
<feature type="transmembrane region" description="Helical" evidence="1">
    <location>
        <begin position="86"/>
        <end position="105"/>
    </location>
</feature>
<dbReference type="RefSeq" id="WP_036716930.1">
    <property type="nucleotide sequence ID" value="NZ_JRKS01000006.1"/>
</dbReference>
<dbReference type="EMBL" id="JRKS01000006">
    <property type="protein sequence ID" value="KGJ08869.1"/>
    <property type="molecule type" value="Genomic_DNA"/>
</dbReference>
<accession>A0A099FEA4</accession>
<keyword evidence="1" id="KW-1133">Transmembrane helix</keyword>